<dbReference type="AlphaFoldDB" id="A0A5S9WLK4"/>
<proteinExistence type="predicted"/>
<dbReference type="EMBL" id="CACSHJ010000087">
    <property type="protein sequence ID" value="CAA0265063.1"/>
    <property type="molecule type" value="Genomic_DNA"/>
</dbReference>
<organism evidence="1 2">
    <name type="scientific">Arabidopsis thaliana</name>
    <name type="common">Mouse-ear cress</name>
    <dbReference type="NCBI Taxonomy" id="3702"/>
    <lineage>
        <taxon>Eukaryota</taxon>
        <taxon>Viridiplantae</taxon>
        <taxon>Streptophyta</taxon>
        <taxon>Embryophyta</taxon>
        <taxon>Tracheophyta</taxon>
        <taxon>Spermatophyta</taxon>
        <taxon>Magnoliopsida</taxon>
        <taxon>eudicotyledons</taxon>
        <taxon>Gunneridae</taxon>
        <taxon>Pentapetalae</taxon>
        <taxon>rosids</taxon>
        <taxon>malvids</taxon>
        <taxon>Brassicales</taxon>
        <taxon>Brassicaceae</taxon>
        <taxon>Camelineae</taxon>
        <taxon>Arabidopsis</taxon>
    </lineage>
</organism>
<sequence length="95" mass="10763">MKSEDSLDSLSLAIDIVVWFRKHIVSYVKQKSWEASCVHRLHLPPSSFLEKEDEALKETEPLLMGIELLLASVASSVPFSSDHHKYGFVEIAHDL</sequence>
<dbReference type="Proteomes" id="UP000434276">
    <property type="component" value="Unassembled WGS sequence"/>
</dbReference>
<accession>A0A5S9WLK4</accession>
<evidence type="ECO:0000313" key="2">
    <source>
        <dbReference type="Proteomes" id="UP000434276"/>
    </source>
</evidence>
<name>A0A5S9WLK4_ARATH</name>
<gene>
    <name evidence="1" type="ORF">C24_LOCUS3333</name>
</gene>
<protein>
    <submittedName>
        <fullName evidence="1">Uncharacterized protein</fullName>
    </submittedName>
</protein>
<evidence type="ECO:0000313" key="1">
    <source>
        <dbReference type="EMBL" id="CAA0265063.1"/>
    </source>
</evidence>
<reference evidence="1 2" key="1">
    <citation type="submission" date="2019-12" db="EMBL/GenBank/DDBJ databases">
        <authorList>
            <person name="Jiao W.-B."/>
            <person name="Schneeberger K."/>
        </authorList>
    </citation>
    <scope>NUCLEOTIDE SEQUENCE [LARGE SCALE GENOMIC DNA]</scope>
    <source>
        <strain evidence="2">cv. C24</strain>
    </source>
</reference>